<accession>A0A383CQ60</accession>
<proteinExistence type="predicted"/>
<feature type="non-terminal residue" evidence="1">
    <location>
        <position position="59"/>
    </location>
</feature>
<reference evidence="1" key="1">
    <citation type="submission" date="2018-05" db="EMBL/GenBank/DDBJ databases">
        <authorList>
            <person name="Lanie J.A."/>
            <person name="Ng W.-L."/>
            <person name="Kazmierczak K.M."/>
            <person name="Andrzejewski T.M."/>
            <person name="Davidsen T.M."/>
            <person name="Wayne K.J."/>
            <person name="Tettelin H."/>
            <person name="Glass J.I."/>
            <person name="Rusch D."/>
            <person name="Podicherti R."/>
            <person name="Tsui H.-C.T."/>
            <person name="Winkler M.E."/>
        </authorList>
    </citation>
    <scope>NUCLEOTIDE SEQUENCE</scope>
</reference>
<sequence length="59" mass="6449">MNGSPHDNTSVEGVIEANKLDTRQFTYPKNTNPGLPHYITFTAKRSYTSTSTSRGTSNG</sequence>
<feature type="non-terminal residue" evidence="1">
    <location>
        <position position="1"/>
    </location>
</feature>
<gene>
    <name evidence="1" type="ORF">METZ01_LOCUS487063</name>
</gene>
<dbReference type="EMBL" id="UINC01210648">
    <property type="protein sequence ID" value="SVE34209.1"/>
    <property type="molecule type" value="Genomic_DNA"/>
</dbReference>
<evidence type="ECO:0000313" key="1">
    <source>
        <dbReference type="EMBL" id="SVE34209.1"/>
    </source>
</evidence>
<name>A0A383CQ60_9ZZZZ</name>
<organism evidence="1">
    <name type="scientific">marine metagenome</name>
    <dbReference type="NCBI Taxonomy" id="408172"/>
    <lineage>
        <taxon>unclassified sequences</taxon>
        <taxon>metagenomes</taxon>
        <taxon>ecological metagenomes</taxon>
    </lineage>
</organism>
<protein>
    <submittedName>
        <fullName evidence="1">Uncharacterized protein</fullName>
    </submittedName>
</protein>
<dbReference type="AlphaFoldDB" id="A0A383CQ60"/>